<dbReference type="GO" id="GO:0015297">
    <property type="term" value="F:antiporter activity"/>
    <property type="evidence" value="ECO:0007669"/>
    <property type="project" value="InterPro"/>
</dbReference>
<dbReference type="AlphaFoldDB" id="A0AAP0ASS0"/>
<feature type="transmembrane region" description="Helical" evidence="2">
    <location>
        <begin position="95"/>
        <end position="113"/>
    </location>
</feature>
<keyword evidence="2" id="KW-0812">Transmembrane</keyword>
<gene>
    <name evidence="3" type="primary">DTX1</name>
    <name evidence="3" type="ORF">KSP39_PZI024056</name>
</gene>
<dbReference type="PANTHER" id="PTHR11206">
    <property type="entry name" value="MULTIDRUG RESISTANCE PROTEIN"/>
    <property type="match status" value="1"/>
</dbReference>
<feature type="transmembrane region" description="Helical" evidence="2">
    <location>
        <begin position="163"/>
        <end position="181"/>
    </location>
</feature>
<comment type="similarity">
    <text evidence="1">Belongs to the multi antimicrobial extrusion (MATE) (TC 2.A.66.1) family.</text>
</comment>
<protein>
    <submittedName>
        <fullName evidence="3">MATE efflux family protein DTX1</fullName>
    </submittedName>
</protein>
<evidence type="ECO:0000256" key="2">
    <source>
        <dbReference type="SAM" id="Phobius"/>
    </source>
</evidence>
<keyword evidence="4" id="KW-1185">Reference proteome</keyword>
<accession>A0AAP0ASS0</accession>
<sequence length="247" mass="26850">MEKTELIKTEIKKQMRLGGPLIAANLLLTFLILISIIMVGHLGNPVFAGAALAISFAAVTGFSILLGLGCALETLCGQAFGAKQYHMLGVQLQKAMLVLTLSCIPVAAVWLFADKVLIFLHQDSEISEKAGVYIRWMLPSLFAYGLVQCQIRFLQTQNLVMPLMLGAGSTAVIHGLASWAFVYRTGIGYVGAALATSLSYWYMVVFLAVYIKFSTACKTTWTGFSKEAFRGVYSFIKLALPSAVMIT</sequence>
<dbReference type="Proteomes" id="UP001418222">
    <property type="component" value="Unassembled WGS sequence"/>
</dbReference>
<keyword evidence="2" id="KW-1133">Transmembrane helix</keyword>
<reference evidence="3 4" key="1">
    <citation type="journal article" date="2022" name="Nat. Plants">
        <title>Genomes of leafy and leafless Platanthera orchids illuminate the evolution of mycoheterotrophy.</title>
        <authorList>
            <person name="Li M.H."/>
            <person name="Liu K.W."/>
            <person name="Li Z."/>
            <person name="Lu H.C."/>
            <person name="Ye Q.L."/>
            <person name="Zhang D."/>
            <person name="Wang J.Y."/>
            <person name="Li Y.F."/>
            <person name="Zhong Z.M."/>
            <person name="Liu X."/>
            <person name="Yu X."/>
            <person name="Liu D.K."/>
            <person name="Tu X.D."/>
            <person name="Liu B."/>
            <person name="Hao Y."/>
            <person name="Liao X.Y."/>
            <person name="Jiang Y.T."/>
            <person name="Sun W.H."/>
            <person name="Chen J."/>
            <person name="Chen Y.Q."/>
            <person name="Ai Y."/>
            <person name="Zhai J.W."/>
            <person name="Wu S.S."/>
            <person name="Zhou Z."/>
            <person name="Hsiao Y.Y."/>
            <person name="Wu W.L."/>
            <person name="Chen Y.Y."/>
            <person name="Lin Y.F."/>
            <person name="Hsu J.L."/>
            <person name="Li C.Y."/>
            <person name="Wang Z.W."/>
            <person name="Zhao X."/>
            <person name="Zhong W.Y."/>
            <person name="Ma X.K."/>
            <person name="Ma L."/>
            <person name="Huang J."/>
            <person name="Chen G.Z."/>
            <person name="Huang M.Z."/>
            <person name="Huang L."/>
            <person name="Peng D.H."/>
            <person name="Luo Y.B."/>
            <person name="Zou S.Q."/>
            <person name="Chen S.P."/>
            <person name="Lan S."/>
            <person name="Tsai W.C."/>
            <person name="Van de Peer Y."/>
            <person name="Liu Z.J."/>
        </authorList>
    </citation>
    <scope>NUCLEOTIDE SEQUENCE [LARGE SCALE GENOMIC DNA]</scope>
    <source>
        <strain evidence="3">Lor287</strain>
    </source>
</reference>
<proteinExistence type="inferred from homology"/>
<evidence type="ECO:0000313" key="4">
    <source>
        <dbReference type="Proteomes" id="UP001418222"/>
    </source>
</evidence>
<dbReference type="GO" id="GO:0016020">
    <property type="term" value="C:membrane"/>
    <property type="evidence" value="ECO:0007669"/>
    <property type="project" value="InterPro"/>
</dbReference>
<feature type="transmembrane region" description="Helical" evidence="2">
    <location>
        <begin position="21"/>
        <end position="40"/>
    </location>
</feature>
<evidence type="ECO:0000256" key="1">
    <source>
        <dbReference type="ARBA" id="ARBA00010199"/>
    </source>
</evidence>
<name>A0AAP0ASS0_9ASPA</name>
<feature type="transmembrane region" description="Helical" evidence="2">
    <location>
        <begin position="46"/>
        <end position="75"/>
    </location>
</feature>
<feature type="transmembrane region" description="Helical" evidence="2">
    <location>
        <begin position="133"/>
        <end position="151"/>
    </location>
</feature>
<feature type="transmembrane region" description="Helical" evidence="2">
    <location>
        <begin position="187"/>
        <end position="211"/>
    </location>
</feature>
<dbReference type="InterPro" id="IPR002528">
    <property type="entry name" value="MATE_fam"/>
</dbReference>
<organism evidence="3 4">
    <name type="scientific">Platanthera zijinensis</name>
    <dbReference type="NCBI Taxonomy" id="2320716"/>
    <lineage>
        <taxon>Eukaryota</taxon>
        <taxon>Viridiplantae</taxon>
        <taxon>Streptophyta</taxon>
        <taxon>Embryophyta</taxon>
        <taxon>Tracheophyta</taxon>
        <taxon>Spermatophyta</taxon>
        <taxon>Magnoliopsida</taxon>
        <taxon>Liliopsida</taxon>
        <taxon>Asparagales</taxon>
        <taxon>Orchidaceae</taxon>
        <taxon>Orchidoideae</taxon>
        <taxon>Orchideae</taxon>
        <taxon>Orchidinae</taxon>
        <taxon>Platanthera</taxon>
    </lineage>
</organism>
<dbReference type="EMBL" id="JBBWWQ010000021">
    <property type="protein sequence ID" value="KAK8913813.1"/>
    <property type="molecule type" value="Genomic_DNA"/>
</dbReference>
<keyword evidence="2" id="KW-0472">Membrane</keyword>
<comment type="caution">
    <text evidence="3">The sequence shown here is derived from an EMBL/GenBank/DDBJ whole genome shotgun (WGS) entry which is preliminary data.</text>
</comment>
<dbReference type="NCBIfam" id="TIGR00797">
    <property type="entry name" value="matE"/>
    <property type="match status" value="1"/>
</dbReference>
<dbReference type="GO" id="GO:0042910">
    <property type="term" value="F:xenobiotic transmembrane transporter activity"/>
    <property type="evidence" value="ECO:0007669"/>
    <property type="project" value="InterPro"/>
</dbReference>
<dbReference type="Pfam" id="PF01554">
    <property type="entry name" value="MatE"/>
    <property type="match status" value="1"/>
</dbReference>
<evidence type="ECO:0000313" key="3">
    <source>
        <dbReference type="EMBL" id="KAK8913813.1"/>
    </source>
</evidence>